<comment type="catalytic activity">
    <reaction evidence="2">
        <text>ATP + H2O = ADP + phosphate + H(+)</text>
        <dbReference type="Rhea" id="RHEA:13065"/>
        <dbReference type="ChEBI" id="CHEBI:15377"/>
        <dbReference type="ChEBI" id="CHEBI:15378"/>
        <dbReference type="ChEBI" id="CHEBI:30616"/>
        <dbReference type="ChEBI" id="CHEBI:43474"/>
        <dbReference type="ChEBI" id="CHEBI:456216"/>
    </reaction>
</comment>
<name>A0A9D1DKQ3_9FIRM</name>
<dbReference type="InterPro" id="IPR050678">
    <property type="entry name" value="DNA_Partitioning_ATPase"/>
</dbReference>
<dbReference type="CDD" id="cd02042">
    <property type="entry name" value="ParAB_family"/>
    <property type="match status" value="1"/>
</dbReference>
<evidence type="ECO:0000256" key="4">
    <source>
        <dbReference type="ARBA" id="ARBA00071824"/>
    </source>
</evidence>
<dbReference type="Proteomes" id="UP000824238">
    <property type="component" value="Unassembled WGS sequence"/>
</dbReference>
<protein>
    <recommendedName>
        <fullName evidence="4">Sporulation initiation inhibitor protein Soj</fullName>
    </recommendedName>
</protein>
<dbReference type="PANTHER" id="PTHR13696:SF52">
    <property type="entry name" value="PARA FAMILY PROTEIN CT_582"/>
    <property type="match status" value="1"/>
</dbReference>
<comment type="subunit">
    <text evidence="3">Dimerizes in the presence of ATP but not ADP; ATP-binding is required for double-stranded (ds)DNA-binding. Interacts with DnaA.</text>
</comment>
<proteinExistence type="inferred from homology"/>
<evidence type="ECO:0000313" key="6">
    <source>
        <dbReference type="EMBL" id="HIR54586.1"/>
    </source>
</evidence>
<comment type="similarity">
    <text evidence="1">Belongs to the ParA family.</text>
</comment>
<evidence type="ECO:0000256" key="1">
    <source>
        <dbReference type="ARBA" id="ARBA00006976"/>
    </source>
</evidence>
<reference evidence="6" key="2">
    <citation type="journal article" date="2021" name="PeerJ">
        <title>Extensive microbial diversity within the chicken gut microbiome revealed by metagenomics and culture.</title>
        <authorList>
            <person name="Gilroy R."/>
            <person name="Ravi A."/>
            <person name="Getino M."/>
            <person name="Pursley I."/>
            <person name="Horton D.L."/>
            <person name="Alikhan N.F."/>
            <person name="Baker D."/>
            <person name="Gharbi K."/>
            <person name="Hall N."/>
            <person name="Watson M."/>
            <person name="Adriaenssens E.M."/>
            <person name="Foster-Nyarko E."/>
            <person name="Jarju S."/>
            <person name="Secka A."/>
            <person name="Antonio M."/>
            <person name="Oren A."/>
            <person name="Chaudhuri R.R."/>
            <person name="La Ragione R."/>
            <person name="Hildebrand F."/>
            <person name="Pallen M.J."/>
        </authorList>
    </citation>
    <scope>NUCLEOTIDE SEQUENCE</scope>
    <source>
        <strain evidence="6">ChiGjej3B3-7149</strain>
    </source>
</reference>
<evidence type="ECO:0000256" key="2">
    <source>
        <dbReference type="ARBA" id="ARBA00049360"/>
    </source>
</evidence>
<dbReference type="PANTHER" id="PTHR13696">
    <property type="entry name" value="P-LOOP CONTAINING NUCLEOSIDE TRIPHOSPHATE HYDROLASE"/>
    <property type="match status" value="1"/>
</dbReference>
<reference evidence="6" key="1">
    <citation type="submission" date="2020-10" db="EMBL/GenBank/DDBJ databases">
        <authorList>
            <person name="Gilroy R."/>
        </authorList>
    </citation>
    <scope>NUCLEOTIDE SEQUENCE</scope>
    <source>
        <strain evidence="6">ChiGjej3B3-7149</strain>
    </source>
</reference>
<gene>
    <name evidence="6" type="ORF">IAD36_03150</name>
</gene>
<sequence length="251" mass="27506">MGKIIAVANQKGGVGKTTSCVNLCAALAKRNRKVLLADCDPQGNSTSGMGVSKEQAPNVYDLLVRGADAADCVVKTPFGDVLPSNKELSGASVELVDMANREYVLKTRLLGLRDNYDYIFIDCPPSLELLTVNALAAADSVLIPVQCEYYALEGIADLMTTIKLTKKRLNPELEIQGIVLTMYDGRTNFSEQVAAEVEKFFGSSVYKTRIPRNVRIAEAPSHGEPVIKYDRISKGSRAYLHLADEFIRREE</sequence>
<dbReference type="SUPFAM" id="SSF52540">
    <property type="entry name" value="P-loop containing nucleoside triphosphate hydrolases"/>
    <property type="match status" value="1"/>
</dbReference>
<dbReference type="PIRSF" id="PIRSF009320">
    <property type="entry name" value="Nuc_binding_HP_1000"/>
    <property type="match status" value="1"/>
</dbReference>
<evidence type="ECO:0000259" key="5">
    <source>
        <dbReference type="Pfam" id="PF13614"/>
    </source>
</evidence>
<feature type="domain" description="AAA" evidence="5">
    <location>
        <begin position="3"/>
        <end position="175"/>
    </location>
</feature>
<dbReference type="InterPro" id="IPR025669">
    <property type="entry name" value="AAA_dom"/>
</dbReference>
<evidence type="ECO:0000313" key="7">
    <source>
        <dbReference type="Proteomes" id="UP000824238"/>
    </source>
</evidence>
<dbReference type="Gene3D" id="3.40.50.300">
    <property type="entry name" value="P-loop containing nucleotide triphosphate hydrolases"/>
    <property type="match status" value="1"/>
</dbReference>
<organism evidence="6 7">
    <name type="scientific">Candidatus Scatomorpha intestinigallinarum</name>
    <dbReference type="NCBI Taxonomy" id="2840923"/>
    <lineage>
        <taxon>Bacteria</taxon>
        <taxon>Bacillati</taxon>
        <taxon>Bacillota</taxon>
        <taxon>Clostridia</taxon>
        <taxon>Eubacteriales</taxon>
        <taxon>Candidatus Scatomorpha</taxon>
    </lineage>
</organism>
<dbReference type="FunFam" id="3.40.50.300:FF:000285">
    <property type="entry name" value="Sporulation initiation inhibitor Soj"/>
    <property type="match status" value="1"/>
</dbReference>
<accession>A0A9D1DKQ3</accession>
<evidence type="ECO:0000256" key="3">
    <source>
        <dbReference type="ARBA" id="ARBA00062323"/>
    </source>
</evidence>
<dbReference type="Pfam" id="PF13614">
    <property type="entry name" value="AAA_31"/>
    <property type="match status" value="1"/>
</dbReference>
<dbReference type="EMBL" id="DVHH01000079">
    <property type="protein sequence ID" value="HIR54586.1"/>
    <property type="molecule type" value="Genomic_DNA"/>
</dbReference>
<dbReference type="InterPro" id="IPR027417">
    <property type="entry name" value="P-loop_NTPase"/>
</dbReference>
<dbReference type="AlphaFoldDB" id="A0A9D1DKQ3"/>
<comment type="caution">
    <text evidence="6">The sequence shown here is derived from an EMBL/GenBank/DDBJ whole genome shotgun (WGS) entry which is preliminary data.</text>
</comment>